<feature type="transmembrane region" description="Helical" evidence="8">
    <location>
        <begin position="327"/>
        <end position="347"/>
    </location>
</feature>
<feature type="transmembrane region" description="Helical" evidence="8">
    <location>
        <begin position="15"/>
        <end position="37"/>
    </location>
</feature>
<feature type="transmembrane region" description="Helical" evidence="8">
    <location>
        <begin position="58"/>
        <end position="76"/>
    </location>
</feature>
<evidence type="ECO:0000256" key="7">
    <source>
        <dbReference type="ARBA" id="ARBA00023136"/>
    </source>
</evidence>
<keyword evidence="6 8" id="KW-1133">Transmembrane helix</keyword>
<evidence type="ECO:0000256" key="4">
    <source>
        <dbReference type="ARBA" id="ARBA00022679"/>
    </source>
</evidence>
<keyword evidence="4" id="KW-0808">Transferase</keyword>
<evidence type="ECO:0000259" key="9">
    <source>
        <dbReference type="Pfam" id="PF13231"/>
    </source>
</evidence>
<feature type="transmembrane region" description="Helical" evidence="8">
    <location>
        <begin position="254"/>
        <end position="272"/>
    </location>
</feature>
<feature type="transmembrane region" description="Helical" evidence="8">
    <location>
        <begin position="279"/>
        <end position="296"/>
    </location>
</feature>
<name>A0A3B1CK09_9ZZZZ</name>
<evidence type="ECO:0000313" key="10">
    <source>
        <dbReference type="EMBL" id="VAX23000.1"/>
    </source>
</evidence>
<keyword evidence="7 8" id="KW-0472">Membrane</keyword>
<accession>A0A3B1CK09</accession>
<dbReference type="PANTHER" id="PTHR33908">
    <property type="entry name" value="MANNOSYLTRANSFERASE YKCB-RELATED"/>
    <property type="match status" value="1"/>
</dbReference>
<keyword evidence="3" id="KW-0328">Glycosyltransferase</keyword>
<dbReference type="PANTHER" id="PTHR33908:SF11">
    <property type="entry name" value="MEMBRANE PROTEIN"/>
    <property type="match status" value="1"/>
</dbReference>
<feature type="transmembrane region" description="Helical" evidence="8">
    <location>
        <begin position="378"/>
        <end position="395"/>
    </location>
</feature>
<evidence type="ECO:0000256" key="1">
    <source>
        <dbReference type="ARBA" id="ARBA00004651"/>
    </source>
</evidence>
<feature type="transmembrane region" description="Helical" evidence="8">
    <location>
        <begin position="354"/>
        <end position="372"/>
    </location>
</feature>
<feature type="transmembrane region" description="Helical" evidence="8">
    <location>
        <begin position="232"/>
        <end position="248"/>
    </location>
</feature>
<protein>
    <recommendedName>
        <fullName evidence="9">Glycosyltransferase RgtA/B/C/D-like domain-containing protein</fullName>
    </recommendedName>
</protein>
<feature type="transmembrane region" description="Helical" evidence="8">
    <location>
        <begin position="82"/>
        <end position="104"/>
    </location>
</feature>
<evidence type="ECO:0000256" key="6">
    <source>
        <dbReference type="ARBA" id="ARBA00022989"/>
    </source>
</evidence>
<keyword evidence="2" id="KW-1003">Cell membrane</keyword>
<feature type="transmembrane region" description="Helical" evidence="8">
    <location>
        <begin position="402"/>
        <end position="423"/>
    </location>
</feature>
<evidence type="ECO:0000256" key="8">
    <source>
        <dbReference type="SAM" id="Phobius"/>
    </source>
</evidence>
<feature type="domain" description="Glycosyltransferase RgtA/B/C/D-like" evidence="9">
    <location>
        <begin position="139"/>
        <end position="293"/>
    </location>
</feature>
<evidence type="ECO:0000256" key="2">
    <source>
        <dbReference type="ARBA" id="ARBA00022475"/>
    </source>
</evidence>
<feature type="transmembrane region" description="Helical" evidence="8">
    <location>
        <begin position="157"/>
        <end position="177"/>
    </location>
</feature>
<evidence type="ECO:0000256" key="3">
    <source>
        <dbReference type="ARBA" id="ARBA00022676"/>
    </source>
</evidence>
<dbReference type="GO" id="GO:0016763">
    <property type="term" value="F:pentosyltransferase activity"/>
    <property type="evidence" value="ECO:0007669"/>
    <property type="project" value="TreeGrafter"/>
</dbReference>
<reference evidence="10" key="1">
    <citation type="submission" date="2018-06" db="EMBL/GenBank/DDBJ databases">
        <authorList>
            <person name="Zhirakovskaya E."/>
        </authorList>
    </citation>
    <scope>NUCLEOTIDE SEQUENCE</scope>
</reference>
<feature type="transmembrane region" description="Helical" evidence="8">
    <location>
        <begin position="197"/>
        <end position="225"/>
    </location>
</feature>
<dbReference type="EMBL" id="UOGB01000257">
    <property type="protein sequence ID" value="VAX23000.1"/>
    <property type="molecule type" value="Genomic_DNA"/>
</dbReference>
<dbReference type="InterPro" id="IPR038731">
    <property type="entry name" value="RgtA/B/C-like"/>
</dbReference>
<dbReference type="InterPro" id="IPR050297">
    <property type="entry name" value="LipidA_mod_glycosyltrf_83"/>
</dbReference>
<dbReference type="AlphaFoldDB" id="A0A3B1CK09"/>
<dbReference type="GO" id="GO:0008610">
    <property type="term" value="P:lipid biosynthetic process"/>
    <property type="evidence" value="ECO:0007669"/>
    <property type="project" value="UniProtKB-ARBA"/>
</dbReference>
<proteinExistence type="predicted"/>
<keyword evidence="5 8" id="KW-0812">Transmembrane</keyword>
<sequence length="576" mass="64180">MAENNLSVNPGGSGAASLLIAFLLLLTTPLLYSLRFLDDNRLTSFQWAFSDGRFERTLIYVIAVTCAAYLLSRSATADRFPALSLFTLSMATAVSIFSMPEVIIDAGRYFAQAKYLEIHGPLSFLAQWGEQVRPWTDMPFVPFVFGEIFRLFGETRISIQVFNALAFSLTAVTTYLIGKELWDRQTGFYAGLLLIGMPYLLTQIPIMLIDITTMTLVTLSVYFFIKVNKSGGARWALVACVAIAFTLLAKYSTWPMLLILPLIAFVFHVSGVKSSIRNSAMVFALTCLMVAPFLFYKADIIKEQLDLLLTYQLEGLGRWKESFASTFLFQTSPFITLFALAGVLTSIRRRDLKFAIPCFFLFFTLVLQVGRIRYLVPLLPLFAIMASYGVMPLVQGRTARRFAVYGIVGLSIAHLHGGFYPFLKSVSMVNLQMAGKLIDNLNCPEIGVYTLAQKDSTGNTEIALSILDIYTDKTLIALNERHPGDKKGAIEKSPLRFTWEVGLPDFYRRKPLPKIKIAAIISSEPVTGAPEFLPESVDAGKRIKEFTASSGLFKYKTLVTIVGKDCRNTTIDSHDL</sequence>
<dbReference type="Pfam" id="PF13231">
    <property type="entry name" value="PMT_2"/>
    <property type="match status" value="1"/>
</dbReference>
<comment type="subcellular location">
    <subcellularLocation>
        <location evidence="1">Cell membrane</location>
        <topology evidence="1">Multi-pass membrane protein</topology>
    </subcellularLocation>
</comment>
<organism evidence="10">
    <name type="scientific">hydrothermal vent metagenome</name>
    <dbReference type="NCBI Taxonomy" id="652676"/>
    <lineage>
        <taxon>unclassified sequences</taxon>
        <taxon>metagenomes</taxon>
        <taxon>ecological metagenomes</taxon>
    </lineage>
</organism>
<gene>
    <name evidence="10" type="ORF">MNBD_NITROSPINAE03-1577</name>
</gene>
<dbReference type="GO" id="GO:0005886">
    <property type="term" value="C:plasma membrane"/>
    <property type="evidence" value="ECO:0007669"/>
    <property type="project" value="UniProtKB-SubCell"/>
</dbReference>
<evidence type="ECO:0000256" key="5">
    <source>
        <dbReference type="ARBA" id="ARBA00022692"/>
    </source>
</evidence>